<dbReference type="SUPFAM" id="SSF46565">
    <property type="entry name" value="Chaperone J-domain"/>
    <property type="match status" value="1"/>
</dbReference>
<feature type="domain" description="PpiC" evidence="3">
    <location>
        <begin position="759"/>
        <end position="854"/>
    </location>
</feature>
<evidence type="ECO:0000259" key="2">
    <source>
        <dbReference type="PROSITE" id="PS50076"/>
    </source>
</evidence>
<dbReference type="Proteomes" id="UP001642464">
    <property type="component" value="Unassembled WGS sequence"/>
</dbReference>
<dbReference type="CDD" id="cd06257">
    <property type="entry name" value="DnaJ"/>
    <property type="match status" value="1"/>
</dbReference>
<sequence>MCAIYAYIDPPNHPNVGKYGIHGAFGIYISKHFRRSPQDFLTPCPAPQEESDIITESTSQKYFADFHALLTKPSCREVAVQGPRRDNKAEAIKECQTAPDCEILRKTFENEGELGVKRIAESLRTKVADGGKKIQLTKNKEQHFQQAMRPVAAPERLIPPGEGWVRFNDTKHEEVVDVLDGFWCVFCSIPDAKTNQFSTVDSPHQSVDAPVAVRAAGTNILRSGSKLDRTVLLPATRRLCLFGTRGGSGGAVGQKSGGIARLALKFPLSFLDSPASAYALFQGVRSAEAADWCAKNFHLKLLPLLAKKIHAWKSEELQRLMESVLSDLDSEVLKSAAAFSGSSAVLALLLGDRLFISAVGQFRVVLLYDDQSSRELMKGVDLAQDAERIEEAKGHLRKDMLIRVPDSESNDAERVLMARNPFQVLQMEPNGLDEKQVRTQYRKVALKVHPDKQTEDAQSFKKAFARLDGAKEVLESLCSADKASVLELHQTLQAEVHTREGAAALLGVDSTPTTETEHLVEEAAKASRMGIKKLEKLEHLVRAEYDLAVATYKEAVETLRRPSSKEALARQEALRLQPLPMGRALGCRAPWVLVQWTDRDMRFPAALVAGLRFASKRGKITKKLEVVMRPESVSWQVQRGVRVALLCGATASLTDQQLLKCLGWPGNAHRFLGSFGELHQLQALSQGFGAPLVPRCPVERGTGAGAPGAAPCGELQSNSVVAACLRCEAKGGETEGRALGKRVLKLQARKGKAPKALEGRSIFLRHILFKHQQLRVLDPAARREGAARGAHEAETTALQVLQRLLVEPNAFVKLCREHSDCASAEQPGTLAGHMGWVARNEQEPPMEDAWMNEE</sequence>
<evidence type="ECO:0000259" key="3">
    <source>
        <dbReference type="PROSITE" id="PS50198"/>
    </source>
</evidence>
<dbReference type="InterPro" id="IPR001932">
    <property type="entry name" value="PPM-type_phosphatase-like_dom"/>
</dbReference>
<dbReference type="InterPro" id="IPR000297">
    <property type="entry name" value="PPIase_PpiC"/>
</dbReference>
<dbReference type="Pfam" id="PF00226">
    <property type="entry name" value="DnaJ"/>
    <property type="match status" value="1"/>
</dbReference>
<comment type="caution">
    <text evidence="4">The sequence shown here is derived from an EMBL/GenBank/DDBJ whole genome shotgun (WGS) entry which is preliminary data.</text>
</comment>
<name>A0ABP0KJ55_9DINO</name>
<reference evidence="4 5" key="1">
    <citation type="submission" date="2024-02" db="EMBL/GenBank/DDBJ databases">
        <authorList>
            <person name="Chen Y."/>
            <person name="Shah S."/>
            <person name="Dougan E. K."/>
            <person name="Thang M."/>
            <person name="Chan C."/>
        </authorList>
    </citation>
    <scope>NUCLEOTIDE SEQUENCE [LARGE SCALE GENOMIC DNA]</scope>
</reference>
<dbReference type="InterPro" id="IPR036457">
    <property type="entry name" value="PPM-type-like_dom_sf"/>
</dbReference>
<dbReference type="Gene3D" id="3.10.50.40">
    <property type="match status" value="1"/>
</dbReference>
<feature type="domain" description="J" evidence="2">
    <location>
        <begin position="420"/>
        <end position="479"/>
    </location>
</feature>
<evidence type="ECO:0000313" key="4">
    <source>
        <dbReference type="EMBL" id="CAK9026642.1"/>
    </source>
</evidence>
<dbReference type="Pfam" id="PF00481">
    <property type="entry name" value="PP2C"/>
    <property type="match status" value="1"/>
</dbReference>
<evidence type="ECO:0000313" key="5">
    <source>
        <dbReference type="Proteomes" id="UP001642464"/>
    </source>
</evidence>
<keyword evidence="5" id="KW-1185">Reference proteome</keyword>
<dbReference type="Pfam" id="PF00639">
    <property type="entry name" value="Rotamase"/>
    <property type="match status" value="1"/>
</dbReference>
<accession>A0ABP0KJ55</accession>
<dbReference type="SUPFAM" id="SSF81606">
    <property type="entry name" value="PP2C-like"/>
    <property type="match status" value="1"/>
</dbReference>
<dbReference type="Gene3D" id="1.10.287.110">
    <property type="entry name" value="DnaJ domain"/>
    <property type="match status" value="1"/>
</dbReference>
<dbReference type="InterPro" id="IPR046357">
    <property type="entry name" value="PPIase_dom_sf"/>
</dbReference>
<dbReference type="EMBL" id="CAXAMM010011625">
    <property type="protein sequence ID" value="CAK9026642.1"/>
    <property type="molecule type" value="Genomic_DNA"/>
</dbReference>
<dbReference type="InterPro" id="IPR036869">
    <property type="entry name" value="J_dom_sf"/>
</dbReference>
<evidence type="ECO:0000256" key="1">
    <source>
        <dbReference type="PROSITE-ProRule" id="PRU00278"/>
    </source>
</evidence>
<dbReference type="PROSITE" id="PS50198">
    <property type="entry name" value="PPIC_PPIASE_2"/>
    <property type="match status" value="1"/>
</dbReference>
<dbReference type="SUPFAM" id="SSF54534">
    <property type="entry name" value="FKBP-like"/>
    <property type="match status" value="1"/>
</dbReference>
<dbReference type="SMART" id="SM00271">
    <property type="entry name" value="DnaJ"/>
    <property type="match status" value="1"/>
</dbReference>
<proteinExistence type="predicted"/>
<keyword evidence="1" id="KW-0413">Isomerase</keyword>
<dbReference type="PROSITE" id="PS50076">
    <property type="entry name" value="DNAJ_2"/>
    <property type="match status" value="1"/>
</dbReference>
<organism evidence="4 5">
    <name type="scientific">Durusdinium trenchii</name>
    <dbReference type="NCBI Taxonomy" id="1381693"/>
    <lineage>
        <taxon>Eukaryota</taxon>
        <taxon>Sar</taxon>
        <taxon>Alveolata</taxon>
        <taxon>Dinophyceae</taxon>
        <taxon>Suessiales</taxon>
        <taxon>Symbiodiniaceae</taxon>
        <taxon>Durusdinium</taxon>
    </lineage>
</organism>
<protein>
    <submittedName>
        <fullName evidence="4">DnaJ homolog subfamily C member 8</fullName>
    </submittedName>
</protein>
<gene>
    <name evidence="4" type="ORF">SCF082_LOCUS17590</name>
</gene>
<dbReference type="InterPro" id="IPR001623">
    <property type="entry name" value="DnaJ_domain"/>
</dbReference>
<dbReference type="Gene3D" id="3.60.40.10">
    <property type="entry name" value="PPM-type phosphatase domain"/>
    <property type="match status" value="1"/>
</dbReference>
<keyword evidence="1" id="KW-0697">Rotamase</keyword>